<accession>A0AAV1JU32</accession>
<keyword evidence="2" id="KW-1185">Reference proteome</keyword>
<evidence type="ECO:0000313" key="1">
    <source>
        <dbReference type="EMBL" id="CAK1552152.1"/>
    </source>
</evidence>
<protein>
    <submittedName>
        <fullName evidence="1">Uncharacterized protein</fullName>
    </submittedName>
</protein>
<evidence type="ECO:0000313" key="2">
    <source>
        <dbReference type="Proteomes" id="UP001497472"/>
    </source>
</evidence>
<gene>
    <name evidence="1" type="ORF">LNINA_LOCUS11217</name>
</gene>
<reference evidence="1 2" key="1">
    <citation type="submission" date="2023-11" db="EMBL/GenBank/DDBJ databases">
        <authorList>
            <person name="Okamura Y."/>
        </authorList>
    </citation>
    <scope>NUCLEOTIDE SEQUENCE [LARGE SCALE GENOMIC DNA]</scope>
</reference>
<comment type="caution">
    <text evidence="1">The sequence shown here is derived from an EMBL/GenBank/DDBJ whole genome shotgun (WGS) entry which is preliminary data.</text>
</comment>
<dbReference type="Proteomes" id="UP001497472">
    <property type="component" value="Unassembled WGS sequence"/>
</dbReference>
<sequence>MTYYMMMSRVQEVDRAAGAGRCPTERTFAFIGERTRSITTALTRLHHTQLFGFGYVCRTGSHTNATVCRIVMFRFLFGTWLGPYRS</sequence>
<name>A0AAV1JU32_9NEOP</name>
<organism evidence="1 2">
    <name type="scientific">Leptosia nina</name>
    <dbReference type="NCBI Taxonomy" id="320188"/>
    <lineage>
        <taxon>Eukaryota</taxon>
        <taxon>Metazoa</taxon>
        <taxon>Ecdysozoa</taxon>
        <taxon>Arthropoda</taxon>
        <taxon>Hexapoda</taxon>
        <taxon>Insecta</taxon>
        <taxon>Pterygota</taxon>
        <taxon>Neoptera</taxon>
        <taxon>Endopterygota</taxon>
        <taxon>Lepidoptera</taxon>
        <taxon>Glossata</taxon>
        <taxon>Ditrysia</taxon>
        <taxon>Papilionoidea</taxon>
        <taxon>Pieridae</taxon>
        <taxon>Pierinae</taxon>
        <taxon>Leptosia</taxon>
    </lineage>
</organism>
<dbReference type="EMBL" id="CAVLEF010000132">
    <property type="protein sequence ID" value="CAK1552152.1"/>
    <property type="molecule type" value="Genomic_DNA"/>
</dbReference>
<dbReference type="AlphaFoldDB" id="A0AAV1JU32"/>
<proteinExistence type="predicted"/>